<reference evidence="1" key="2">
    <citation type="submission" date="2020-11" db="EMBL/GenBank/DDBJ databases">
        <authorList>
            <person name="McCartney M.A."/>
            <person name="Auch B."/>
            <person name="Kono T."/>
            <person name="Mallez S."/>
            <person name="Becker A."/>
            <person name="Gohl D.M."/>
            <person name="Silverstein K.A.T."/>
            <person name="Koren S."/>
            <person name="Bechman K.B."/>
            <person name="Herman A."/>
            <person name="Abrahante J.E."/>
            <person name="Garbe J."/>
        </authorList>
    </citation>
    <scope>NUCLEOTIDE SEQUENCE</scope>
    <source>
        <strain evidence="1">Duluth1</strain>
        <tissue evidence="1">Whole animal</tissue>
    </source>
</reference>
<sequence length="108" mass="12234">MFRPFKFHEHSDSGGPTVVISHCVLADCLQRFSSRLSHSQLDARSSAWLSLWIATRLSLRVVPTAVISLCTEWEQNSLTPTSTGNSQVRQPCCLHRSMSYVYFAIFRS</sequence>
<name>A0A9D4HQY2_DREPO</name>
<dbReference type="EMBL" id="JAIWYP010000012">
    <property type="protein sequence ID" value="KAH3728184.1"/>
    <property type="molecule type" value="Genomic_DNA"/>
</dbReference>
<proteinExistence type="predicted"/>
<gene>
    <name evidence="1" type="ORF">DPMN_054133</name>
</gene>
<dbReference type="Proteomes" id="UP000828390">
    <property type="component" value="Unassembled WGS sequence"/>
</dbReference>
<accession>A0A9D4HQY2</accession>
<organism evidence="1 2">
    <name type="scientific">Dreissena polymorpha</name>
    <name type="common">Zebra mussel</name>
    <name type="synonym">Mytilus polymorpha</name>
    <dbReference type="NCBI Taxonomy" id="45954"/>
    <lineage>
        <taxon>Eukaryota</taxon>
        <taxon>Metazoa</taxon>
        <taxon>Spiralia</taxon>
        <taxon>Lophotrochozoa</taxon>
        <taxon>Mollusca</taxon>
        <taxon>Bivalvia</taxon>
        <taxon>Autobranchia</taxon>
        <taxon>Heteroconchia</taxon>
        <taxon>Euheterodonta</taxon>
        <taxon>Imparidentia</taxon>
        <taxon>Neoheterodontei</taxon>
        <taxon>Myida</taxon>
        <taxon>Dreissenoidea</taxon>
        <taxon>Dreissenidae</taxon>
        <taxon>Dreissena</taxon>
    </lineage>
</organism>
<evidence type="ECO:0000313" key="2">
    <source>
        <dbReference type="Proteomes" id="UP000828390"/>
    </source>
</evidence>
<comment type="caution">
    <text evidence="1">The sequence shown here is derived from an EMBL/GenBank/DDBJ whole genome shotgun (WGS) entry which is preliminary data.</text>
</comment>
<keyword evidence="2" id="KW-1185">Reference proteome</keyword>
<evidence type="ECO:0000313" key="1">
    <source>
        <dbReference type="EMBL" id="KAH3728184.1"/>
    </source>
</evidence>
<dbReference type="AlphaFoldDB" id="A0A9D4HQY2"/>
<protein>
    <submittedName>
        <fullName evidence="1">Uncharacterized protein</fullName>
    </submittedName>
</protein>
<reference evidence="1" key="1">
    <citation type="journal article" date="2019" name="bioRxiv">
        <title>The Genome of the Zebra Mussel, Dreissena polymorpha: A Resource for Invasive Species Research.</title>
        <authorList>
            <person name="McCartney M.A."/>
            <person name="Auch B."/>
            <person name="Kono T."/>
            <person name="Mallez S."/>
            <person name="Zhang Y."/>
            <person name="Obille A."/>
            <person name="Becker A."/>
            <person name="Abrahante J.E."/>
            <person name="Garbe J."/>
            <person name="Badalamenti J.P."/>
            <person name="Herman A."/>
            <person name="Mangelson H."/>
            <person name="Liachko I."/>
            <person name="Sullivan S."/>
            <person name="Sone E.D."/>
            <person name="Koren S."/>
            <person name="Silverstein K.A.T."/>
            <person name="Beckman K.B."/>
            <person name="Gohl D.M."/>
        </authorList>
    </citation>
    <scope>NUCLEOTIDE SEQUENCE</scope>
    <source>
        <strain evidence="1">Duluth1</strain>
        <tissue evidence="1">Whole animal</tissue>
    </source>
</reference>